<accession>A0A401WDP4</accession>
<feature type="chain" id="PRO_5019116407" description="Secreted protein" evidence="2">
    <location>
        <begin position="33"/>
        <end position="81"/>
    </location>
</feature>
<evidence type="ECO:0000256" key="2">
    <source>
        <dbReference type="SAM" id="SignalP"/>
    </source>
</evidence>
<evidence type="ECO:0000313" key="3">
    <source>
        <dbReference type="EMBL" id="GCD47437.1"/>
    </source>
</evidence>
<organism evidence="3 4">
    <name type="scientific">Streptomyces paromomycinus</name>
    <name type="common">Streptomyces rimosus subsp. paromomycinus</name>
    <dbReference type="NCBI Taxonomy" id="92743"/>
    <lineage>
        <taxon>Bacteria</taxon>
        <taxon>Bacillati</taxon>
        <taxon>Actinomycetota</taxon>
        <taxon>Actinomycetes</taxon>
        <taxon>Kitasatosporales</taxon>
        <taxon>Streptomycetaceae</taxon>
        <taxon>Streptomyces</taxon>
    </lineage>
</organism>
<sequence length="81" mass="7954">MRTSLRMTIRAAVGLLAAVALSGAVLPAAAHADSDDGTGTTLPASGSHGDSGSPSKSGFLFPVDGLTQNANVGVTSVSDRD</sequence>
<name>A0A401WDP4_STREY</name>
<dbReference type="Proteomes" id="UP000286746">
    <property type="component" value="Unassembled WGS sequence"/>
</dbReference>
<keyword evidence="2" id="KW-0732">Signal</keyword>
<feature type="compositionally biased region" description="Polar residues" evidence="1">
    <location>
        <begin position="37"/>
        <end position="56"/>
    </location>
</feature>
<evidence type="ECO:0000313" key="4">
    <source>
        <dbReference type="Proteomes" id="UP000286746"/>
    </source>
</evidence>
<dbReference type="AlphaFoldDB" id="A0A401WDP4"/>
<feature type="signal peptide" evidence="2">
    <location>
        <begin position="1"/>
        <end position="32"/>
    </location>
</feature>
<keyword evidence="4" id="KW-1185">Reference proteome</keyword>
<protein>
    <recommendedName>
        <fullName evidence="5">Secreted protein</fullName>
    </recommendedName>
</protein>
<reference evidence="3 4" key="1">
    <citation type="submission" date="2018-11" db="EMBL/GenBank/DDBJ databases">
        <title>Whole genome sequence of Streptomyces paromomycinus NBRC 15454(T).</title>
        <authorList>
            <person name="Komaki H."/>
            <person name="Tamura T."/>
        </authorList>
    </citation>
    <scope>NUCLEOTIDE SEQUENCE [LARGE SCALE GENOMIC DNA]</scope>
    <source>
        <strain evidence="3 4">NBRC 15454</strain>
    </source>
</reference>
<feature type="region of interest" description="Disordered" evidence="1">
    <location>
        <begin position="30"/>
        <end position="64"/>
    </location>
</feature>
<dbReference type="EMBL" id="BHZD01000001">
    <property type="protein sequence ID" value="GCD47437.1"/>
    <property type="molecule type" value="Genomic_DNA"/>
</dbReference>
<evidence type="ECO:0008006" key="5">
    <source>
        <dbReference type="Google" id="ProtNLM"/>
    </source>
</evidence>
<gene>
    <name evidence="3" type="ORF">GKJPGBOP_07203</name>
</gene>
<dbReference type="RefSeq" id="WP_125057554.1">
    <property type="nucleotide sequence ID" value="NZ_BHZD01000001.1"/>
</dbReference>
<proteinExistence type="predicted"/>
<comment type="caution">
    <text evidence="3">The sequence shown here is derived from an EMBL/GenBank/DDBJ whole genome shotgun (WGS) entry which is preliminary data.</text>
</comment>
<evidence type="ECO:0000256" key="1">
    <source>
        <dbReference type="SAM" id="MobiDB-lite"/>
    </source>
</evidence>